<comment type="caution">
    <text evidence="1">The sequence shown here is derived from an EMBL/GenBank/DDBJ whole genome shotgun (WGS) entry which is preliminary data.</text>
</comment>
<name>A0ACA9QUX5_9GLOM</name>
<dbReference type="EMBL" id="CAJVQC010038072">
    <property type="protein sequence ID" value="CAG8765323.1"/>
    <property type="molecule type" value="Genomic_DNA"/>
</dbReference>
<dbReference type="Proteomes" id="UP000789920">
    <property type="component" value="Unassembled WGS sequence"/>
</dbReference>
<evidence type="ECO:0000313" key="1">
    <source>
        <dbReference type="EMBL" id="CAG8765323.1"/>
    </source>
</evidence>
<organism evidence="1 2">
    <name type="scientific">Racocetra persica</name>
    <dbReference type="NCBI Taxonomy" id="160502"/>
    <lineage>
        <taxon>Eukaryota</taxon>
        <taxon>Fungi</taxon>
        <taxon>Fungi incertae sedis</taxon>
        <taxon>Mucoromycota</taxon>
        <taxon>Glomeromycotina</taxon>
        <taxon>Glomeromycetes</taxon>
        <taxon>Diversisporales</taxon>
        <taxon>Gigasporaceae</taxon>
        <taxon>Racocetra</taxon>
    </lineage>
</organism>
<protein>
    <submittedName>
        <fullName evidence="1">17718_t:CDS:1</fullName>
    </submittedName>
</protein>
<keyword evidence="2" id="KW-1185">Reference proteome</keyword>
<feature type="non-terminal residue" evidence="1">
    <location>
        <position position="271"/>
    </location>
</feature>
<sequence>MSITVKDQENWDKASSTEIINHENVVIEDNIRDEMLFHEDLNEWAERGYIIRQAIPISLACLLQTFLPFISVFALGHLGPVELGISTLSIMTLTMIQIDSDLESWKFTLTSDNQFNILRVNQWYNVTFVALVNGAATALDTLCSQAYTSGNMKMMGVYLQRATIIELLGFIPIACIWWESEQILIFIGQSPEISSKTGLYLRYLLIGAPPLLCFENLRRYLQAQGIMKASTYVLIICCIIDMCLNFMLVLYQPLSLGFIGAPISTAITSWF</sequence>
<evidence type="ECO:0000313" key="2">
    <source>
        <dbReference type="Proteomes" id="UP000789920"/>
    </source>
</evidence>
<accession>A0ACA9QUX5</accession>
<gene>
    <name evidence="1" type="ORF">RPERSI_LOCUS15726</name>
</gene>
<reference evidence="1" key="1">
    <citation type="submission" date="2021-06" db="EMBL/GenBank/DDBJ databases">
        <authorList>
            <person name="Kallberg Y."/>
            <person name="Tangrot J."/>
            <person name="Rosling A."/>
        </authorList>
    </citation>
    <scope>NUCLEOTIDE SEQUENCE</scope>
    <source>
        <strain evidence="1">MA461A</strain>
    </source>
</reference>
<proteinExistence type="predicted"/>